<dbReference type="OrthoDB" id="3754992at2759"/>
<dbReference type="HOGENOM" id="CLU_1740861_0_0_1"/>
<organism evidence="3">
    <name type="scientific">Leptosphaeria maculans (strain JN3 / isolate v23.1.3 / race Av1-4-5-6-7-8)</name>
    <name type="common">Blackleg fungus</name>
    <name type="synonym">Phoma lingam</name>
    <dbReference type="NCBI Taxonomy" id="985895"/>
    <lineage>
        <taxon>Eukaryota</taxon>
        <taxon>Fungi</taxon>
        <taxon>Dikarya</taxon>
        <taxon>Ascomycota</taxon>
        <taxon>Pezizomycotina</taxon>
        <taxon>Dothideomycetes</taxon>
        <taxon>Pleosporomycetidae</taxon>
        <taxon>Pleosporales</taxon>
        <taxon>Pleosporineae</taxon>
        <taxon>Leptosphaeriaceae</taxon>
        <taxon>Plenodomus</taxon>
        <taxon>Plenodomus lingam/Leptosphaeria maculans species complex</taxon>
    </lineage>
</organism>
<evidence type="ECO:0000256" key="1">
    <source>
        <dbReference type="SAM" id="SignalP"/>
    </source>
</evidence>
<name>E4ZJC8_LEPMJ</name>
<feature type="signal peptide" evidence="1">
    <location>
        <begin position="1"/>
        <end position="19"/>
    </location>
</feature>
<reference evidence="3" key="1">
    <citation type="journal article" date="2011" name="Nat. Commun.">
        <title>Effector diversification within compartments of the Leptosphaeria maculans genome affected by Repeat-Induced Point mutations.</title>
        <authorList>
            <person name="Rouxel T."/>
            <person name="Grandaubert J."/>
            <person name="Hane J.K."/>
            <person name="Hoede C."/>
            <person name="van de Wouw A.P."/>
            <person name="Couloux A."/>
            <person name="Dominguez V."/>
            <person name="Anthouard V."/>
            <person name="Bally P."/>
            <person name="Bourras S."/>
            <person name="Cozijnsen A.J."/>
            <person name="Ciuffetti L.M."/>
            <person name="Degrave A."/>
            <person name="Dilmaghani A."/>
            <person name="Duret L."/>
            <person name="Fudal I."/>
            <person name="Goodwin S.B."/>
            <person name="Gout L."/>
            <person name="Glaser N."/>
            <person name="Linglin J."/>
            <person name="Kema G.H.J."/>
            <person name="Lapalu N."/>
            <person name="Lawrence C.B."/>
            <person name="May K."/>
            <person name="Meyer M."/>
            <person name="Ollivier B."/>
            <person name="Poulain J."/>
            <person name="Schoch C.L."/>
            <person name="Simon A."/>
            <person name="Spatafora J.W."/>
            <person name="Stachowiak A."/>
            <person name="Turgeon B.G."/>
            <person name="Tyler B.M."/>
            <person name="Vincent D."/>
            <person name="Weissenbach J."/>
            <person name="Amselem J."/>
            <person name="Quesneville H."/>
            <person name="Oliver R.P."/>
            <person name="Wincker P."/>
            <person name="Balesdent M.-H."/>
            <person name="Howlett B.J."/>
        </authorList>
    </citation>
    <scope>NUCLEOTIDE SEQUENCE [LARGE SCALE GENOMIC DNA]</scope>
    <source>
        <strain evidence="3">JN3 / isolate v23.1.3 / race Av1-4-5-6-7-8</strain>
    </source>
</reference>
<evidence type="ECO:0000313" key="3">
    <source>
        <dbReference type="Proteomes" id="UP000002668"/>
    </source>
</evidence>
<feature type="chain" id="PRO_5003191903" evidence="1">
    <location>
        <begin position="20"/>
        <end position="150"/>
    </location>
</feature>
<keyword evidence="1" id="KW-0732">Signal</keyword>
<gene>
    <name evidence="2" type="ORF">LEMA_P070670.1</name>
</gene>
<evidence type="ECO:0000313" key="2">
    <source>
        <dbReference type="EMBL" id="CBX91559.1"/>
    </source>
</evidence>
<dbReference type="AlphaFoldDB" id="E4ZJC8"/>
<proteinExistence type="predicted"/>
<dbReference type="STRING" id="985895.E4ZJC8"/>
<dbReference type="InParanoid" id="E4ZJC8"/>
<dbReference type="VEuPathDB" id="FungiDB:LEMA_P070670.1"/>
<dbReference type="Proteomes" id="UP000002668">
    <property type="component" value="Genome"/>
</dbReference>
<keyword evidence="3" id="KW-1185">Reference proteome</keyword>
<sequence length="150" mass="16261">MFKMKQSLCLVPFLALVSAIPSVQVQAIRSATSINFAADTPAKNCEPGLIYCLNQIISDLGTASPLLYPPPPQLTPTNPGVEPQNILHQYCDTQFTYDALSCHACTKVPVPLPNCAASPGAWNSAFECKSGQTYEFSVRCERWCEAGMCV</sequence>
<protein>
    <submittedName>
        <fullName evidence="2">Uncharacterized protein</fullName>
    </submittedName>
</protein>
<dbReference type="EMBL" id="FP929072">
    <property type="protein sequence ID" value="CBX91559.1"/>
    <property type="molecule type" value="Genomic_DNA"/>
</dbReference>
<accession>E4ZJC8</accession>